<dbReference type="InterPro" id="IPR036490">
    <property type="entry name" value="ThsB_TIR-like_sf"/>
</dbReference>
<comment type="caution">
    <text evidence="2">The sequence shown here is derived from an EMBL/GenBank/DDBJ whole genome shotgun (WGS) entry which is preliminary data.</text>
</comment>
<dbReference type="InterPro" id="IPR015032">
    <property type="entry name" value="ThsB__TIR-like_domain"/>
</dbReference>
<dbReference type="Pfam" id="PF08937">
    <property type="entry name" value="ThsB_TIR"/>
    <property type="match status" value="1"/>
</dbReference>
<sequence>MSFFPYQPVRRKVFVSYHHRNDQDYYDGFSKFFDDDYEMIADNSLARAIDSSSFDYIMRRIRETRLHGSSCTIVLCGAETLNRRYVDWEIQASLDQQMGIVGIGLPTIIWEGQGTRKPGRLQDNIDTGYASWTLWEKLGPNPALLSQLIEQTLAAPKRLINNDRPRMQRNA</sequence>
<evidence type="ECO:0000313" key="3">
    <source>
        <dbReference type="Proteomes" id="UP000319824"/>
    </source>
</evidence>
<evidence type="ECO:0000313" key="2">
    <source>
        <dbReference type="EMBL" id="TVZ63101.1"/>
    </source>
</evidence>
<dbReference type="Proteomes" id="UP000319824">
    <property type="component" value="Unassembled WGS sequence"/>
</dbReference>
<dbReference type="RefSeq" id="WP_022717041.1">
    <property type="nucleotide sequence ID" value="NZ_ATTQ01000013.1"/>
</dbReference>
<name>A0A559SL68_9HYPH</name>
<dbReference type="Gene3D" id="3.40.50.11200">
    <property type="match status" value="1"/>
</dbReference>
<proteinExistence type="predicted"/>
<accession>A0A559SL68</accession>
<evidence type="ECO:0000259" key="1">
    <source>
        <dbReference type="Pfam" id="PF08937"/>
    </source>
</evidence>
<dbReference type="EMBL" id="VISO01000003">
    <property type="protein sequence ID" value="TVZ63101.1"/>
    <property type="molecule type" value="Genomic_DNA"/>
</dbReference>
<dbReference type="AlphaFoldDB" id="A0A559SL68"/>
<organism evidence="2 3">
    <name type="scientific">Rhizobium mongolense USDA 1844</name>
    <dbReference type="NCBI Taxonomy" id="1079460"/>
    <lineage>
        <taxon>Bacteria</taxon>
        <taxon>Pseudomonadati</taxon>
        <taxon>Pseudomonadota</taxon>
        <taxon>Alphaproteobacteria</taxon>
        <taxon>Hyphomicrobiales</taxon>
        <taxon>Rhizobiaceae</taxon>
        <taxon>Rhizobium/Agrobacterium group</taxon>
        <taxon>Rhizobium</taxon>
    </lineage>
</organism>
<gene>
    <name evidence="2" type="ORF">BCL32_3218</name>
</gene>
<protein>
    <submittedName>
        <fullName evidence="2">TIR-like protein DUF1863</fullName>
    </submittedName>
</protein>
<feature type="domain" description="Thoeris protein ThsB TIR-like" evidence="1">
    <location>
        <begin position="14"/>
        <end position="106"/>
    </location>
</feature>
<reference evidence="2 3" key="1">
    <citation type="submission" date="2019-06" db="EMBL/GenBank/DDBJ databases">
        <title>Pac Bio to generate improved reference genome sequences for organisms with transposon mutant libraries (support for FEBA project).</title>
        <authorList>
            <person name="Blow M."/>
        </authorList>
    </citation>
    <scope>NUCLEOTIDE SEQUENCE [LARGE SCALE GENOMIC DNA]</scope>
    <source>
        <strain evidence="2 3">USDA 1844</strain>
    </source>
</reference>
<dbReference type="SUPFAM" id="SSF52206">
    <property type="entry name" value="Hypothetical protein MTH538"/>
    <property type="match status" value="1"/>
</dbReference>